<protein>
    <submittedName>
        <fullName evidence="1">Uncharacterized protein</fullName>
    </submittedName>
</protein>
<dbReference type="Proteomes" id="UP001055811">
    <property type="component" value="Linkage Group LG03"/>
</dbReference>
<dbReference type="EMBL" id="CM042011">
    <property type="protein sequence ID" value="KAI3766683.1"/>
    <property type="molecule type" value="Genomic_DNA"/>
</dbReference>
<gene>
    <name evidence="1" type="ORF">L2E82_16752</name>
</gene>
<proteinExistence type="predicted"/>
<name>A0ACB9F7D9_CICIN</name>
<sequence length="312" mass="35207">MAPLKLPVIDLSLKNINPTSNSWITKSDEVTGALEEHGCFIAMYDGVSQELEDRIFLASQELFNLPTEVKVLNTSDTPYHGYGGQNPLMPLYESLGIENATNTEGAEKFTKLMWPSGNESFCTSVMMYSKAVAELDQIVMRMVAKSYGIEEHCESLLRSTVYLLRLNKYLCPNGNEENSLGLIPHTDKSVMTILHQKQVKGIQIETKDGQWIEVDPLPSSFIVMAGDACMAWTNGRIEAPSHKVIMEGNQERISLGLFTFIRDLKIEIPQKLIDEDNIQRFKEFDHIKFIHYNRNTSEGKTSKCPIKSYCGI</sequence>
<keyword evidence="2" id="KW-1185">Reference proteome</keyword>
<organism evidence="1 2">
    <name type="scientific">Cichorium intybus</name>
    <name type="common">Chicory</name>
    <dbReference type="NCBI Taxonomy" id="13427"/>
    <lineage>
        <taxon>Eukaryota</taxon>
        <taxon>Viridiplantae</taxon>
        <taxon>Streptophyta</taxon>
        <taxon>Embryophyta</taxon>
        <taxon>Tracheophyta</taxon>
        <taxon>Spermatophyta</taxon>
        <taxon>Magnoliopsida</taxon>
        <taxon>eudicotyledons</taxon>
        <taxon>Gunneridae</taxon>
        <taxon>Pentapetalae</taxon>
        <taxon>asterids</taxon>
        <taxon>campanulids</taxon>
        <taxon>Asterales</taxon>
        <taxon>Asteraceae</taxon>
        <taxon>Cichorioideae</taxon>
        <taxon>Cichorieae</taxon>
        <taxon>Cichoriinae</taxon>
        <taxon>Cichorium</taxon>
    </lineage>
</organism>
<reference evidence="1 2" key="2">
    <citation type="journal article" date="2022" name="Mol. Ecol. Resour.">
        <title>The genomes of chicory, endive, great burdock and yacon provide insights into Asteraceae paleo-polyploidization history and plant inulin production.</title>
        <authorList>
            <person name="Fan W."/>
            <person name="Wang S."/>
            <person name="Wang H."/>
            <person name="Wang A."/>
            <person name="Jiang F."/>
            <person name="Liu H."/>
            <person name="Zhao H."/>
            <person name="Xu D."/>
            <person name="Zhang Y."/>
        </authorList>
    </citation>
    <scope>NUCLEOTIDE SEQUENCE [LARGE SCALE GENOMIC DNA]</scope>
    <source>
        <strain evidence="2">cv. Punajuju</strain>
        <tissue evidence="1">Leaves</tissue>
    </source>
</reference>
<accession>A0ACB9F7D9</accession>
<comment type="caution">
    <text evidence="1">The sequence shown here is derived from an EMBL/GenBank/DDBJ whole genome shotgun (WGS) entry which is preliminary data.</text>
</comment>
<reference evidence="2" key="1">
    <citation type="journal article" date="2022" name="Mol. Ecol. Resour.">
        <title>The genomes of chicory, endive, great burdock and yacon provide insights into Asteraceae palaeo-polyploidization history and plant inulin production.</title>
        <authorList>
            <person name="Fan W."/>
            <person name="Wang S."/>
            <person name="Wang H."/>
            <person name="Wang A."/>
            <person name="Jiang F."/>
            <person name="Liu H."/>
            <person name="Zhao H."/>
            <person name="Xu D."/>
            <person name="Zhang Y."/>
        </authorList>
    </citation>
    <scope>NUCLEOTIDE SEQUENCE [LARGE SCALE GENOMIC DNA]</scope>
    <source>
        <strain evidence="2">cv. Punajuju</strain>
    </source>
</reference>
<evidence type="ECO:0000313" key="2">
    <source>
        <dbReference type="Proteomes" id="UP001055811"/>
    </source>
</evidence>
<evidence type="ECO:0000313" key="1">
    <source>
        <dbReference type="EMBL" id="KAI3766683.1"/>
    </source>
</evidence>